<evidence type="ECO:0000313" key="3">
    <source>
        <dbReference type="Proteomes" id="UP000006757"/>
    </source>
</evidence>
<feature type="compositionally biased region" description="Low complexity" evidence="1">
    <location>
        <begin position="47"/>
        <end position="56"/>
    </location>
</feature>
<gene>
    <name evidence="2" type="ORF">A1Q2_06510</name>
</gene>
<comment type="caution">
    <text evidence="2">The sequence shown here is derived from an EMBL/GenBank/DDBJ whole genome shotgun (WGS) entry which is preliminary data.</text>
</comment>
<dbReference type="EMBL" id="AMBO01000374">
    <property type="protein sequence ID" value="EKC99193.1"/>
    <property type="molecule type" value="Genomic_DNA"/>
</dbReference>
<feature type="compositionally biased region" description="Low complexity" evidence="1">
    <location>
        <begin position="812"/>
        <end position="829"/>
    </location>
</feature>
<feature type="region of interest" description="Disordered" evidence="1">
    <location>
        <begin position="191"/>
        <end position="221"/>
    </location>
</feature>
<proteinExistence type="predicted"/>
<feature type="compositionally biased region" description="Polar residues" evidence="1">
    <location>
        <begin position="251"/>
        <end position="260"/>
    </location>
</feature>
<feature type="compositionally biased region" description="Polar residues" evidence="1">
    <location>
        <begin position="862"/>
        <end position="871"/>
    </location>
</feature>
<dbReference type="HOGENOM" id="CLU_317651_0_0_1"/>
<dbReference type="AlphaFoldDB" id="K1WC45"/>
<feature type="region of interest" description="Disordered" evidence="1">
    <location>
        <begin position="73"/>
        <end position="105"/>
    </location>
</feature>
<name>K1WC45_TRIAC</name>
<feature type="compositionally biased region" description="Low complexity" evidence="1">
    <location>
        <begin position="361"/>
        <end position="379"/>
    </location>
</feature>
<feature type="compositionally biased region" description="Polar residues" evidence="1">
    <location>
        <begin position="787"/>
        <end position="797"/>
    </location>
</feature>
<feature type="region of interest" description="Disordered" evidence="1">
    <location>
        <begin position="1"/>
        <end position="61"/>
    </location>
</feature>
<evidence type="ECO:0000256" key="1">
    <source>
        <dbReference type="SAM" id="MobiDB-lite"/>
    </source>
</evidence>
<feature type="region of interest" description="Disordered" evidence="1">
    <location>
        <begin position="787"/>
        <end position="842"/>
    </location>
</feature>
<protein>
    <submittedName>
        <fullName evidence="2">Uncharacterized protein</fullName>
    </submittedName>
</protein>
<feature type="region of interest" description="Disordered" evidence="1">
    <location>
        <begin position="356"/>
        <end position="386"/>
    </location>
</feature>
<feature type="region of interest" description="Disordered" evidence="1">
    <location>
        <begin position="861"/>
        <end position="921"/>
    </location>
</feature>
<feature type="compositionally biased region" description="Basic and acidic residues" evidence="1">
    <location>
        <begin position="798"/>
        <end position="807"/>
    </location>
</feature>
<dbReference type="InParanoid" id="K1WC45"/>
<organism evidence="2 3">
    <name type="scientific">Trichosporon asahii var. asahii (strain CBS 8904)</name>
    <name type="common">Yeast</name>
    <dbReference type="NCBI Taxonomy" id="1220162"/>
    <lineage>
        <taxon>Eukaryota</taxon>
        <taxon>Fungi</taxon>
        <taxon>Dikarya</taxon>
        <taxon>Basidiomycota</taxon>
        <taxon>Agaricomycotina</taxon>
        <taxon>Tremellomycetes</taxon>
        <taxon>Trichosporonales</taxon>
        <taxon>Trichosporonaceae</taxon>
        <taxon>Trichosporon</taxon>
    </lineage>
</organism>
<accession>K1WC45</accession>
<reference evidence="2 3" key="1">
    <citation type="journal article" date="2012" name="Eukaryot. Cell">
        <title>Genome sequence of the Trichosporon asahii environmental strain CBS 8904.</title>
        <authorList>
            <person name="Yang R.Y."/>
            <person name="Li H.T."/>
            <person name="Zhu H."/>
            <person name="Zhou G.P."/>
            <person name="Wang M."/>
            <person name="Wang L."/>
        </authorList>
    </citation>
    <scope>NUCLEOTIDE SEQUENCE [LARGE SCALE GENOMIC DNA]</scope>
    <source>
        <strain evidence="2 3">CBS 8904</strain>
    </source>
</reference>
<dbReference type="Proteomes" id="UP000006757">
    <property type="component" value="Unassembled WGS sequence"/>
</dbReference>
<feature type="region of interest" description="Disordered" evidence="1">
    <location>
        <begin position="251"/>
        <end position="283"/>
    </location>
</feature>
<keyword evidence="3" id="KW-1185">Reference proteome</keyword>
<feature type="region of interest" description="Disordered" evidence="1">
    <location>
        <begin position="157"/>
        <end position="178"/>
    </location>
</feature>
<evidence type="ECO:0000313" key="2">
    <source>
        <dbReference type="EMBL" id="EKC99193.1"/>
    </source>
</evidence>
<feature type="compositionally biased region" description="Low complexity" evidence="1">
    <location>
        <begin position="269"/>
        <end position="283"/>
    </location>
</feature>
<sequence length="921" mass="96097">MQMESPMAMNNTGVPGAPEAEPASGLGAAGNASVSRPRGSSPGAPTQSSQPSSQLDEQLDLDLKLESLTLETETTHTATSTSAASSTSYHHWQQQQSSSSSTATSSYNAYTHHQATRESLLSLQYSEHAHAVLTLDQQQRHPYQSHARSHSHAELPLNPISIQPSLPPSLTTTPDSPIARSVPLPSVEDVFTSRPCSPWQGDFPDSPSPSPRNQPPGVGHEHCCEPVYRNRLLDMVRDEFGSALELDDNSSVNSGMSGSTHGLELDGMSRTVSRSASRSVSRSNTIRSVRSAVSRASTSRGISPQPTIVLSLEGDDEEMLHEGTEDDGSAQRSFRPLTASEIGGSGEAAIDAGEGVLDASEPPTGAREAPEAPEAPSEAQETLEAQGASEACALVASTLSVAELRTLALPPSWPRVSLLSPEKLVIDRRVHSASSASATVIPDPDFGGMVPLDIPEFQLGDAAIDVSAGGSSLGSQLGSSVGSSTSACSRISRDRKGSIETAITCSSLASCAAPACAGTGVGQGAAQGVLFGRDFAARLMLELYRASMLKSPIASPLNSPTQSPSTGTATAWWGGGLSVRAAAREVLRDDEPSEPLPQGSSSGSLGLGFDANAQEVVLPDSDSGSNCSTPIAATAPRNRPVVTTSGFRLEGKVFEFDPPFAPSEAELLCRELLELISREGVEVAGYHPHYPPNYGSPEINGHIPYAPCGLSARLADPRAASLGPLAPELATTRPSTPPDTPTVGCAPLPTLTAPVTPIQTRPSSPTVLQKAVAINAALQQLARNSGSPLAGINVTNERPSRLEEMRRQSLRAAGIASPSSSGGSPAPSGARRKSLEWAKMTPRSSGEYARDIFGGLLRESAPNASVSQPSSPEFLKRKLAGSTGEWDLSTTESAPGSPKSSRRNTLSGLGLFLSRARTKQK</sequence>